<proteinExistence type="predicted"/>
<accession>A0ABT2CJ95</accession>
<comment type="caution">
    <text evidence="2">The sequence shown here is derived from an EMBL/GenBank/DDBJ whole genome shotgun (WGS) entry which is preliminary data.</text>
</comment>
<protein>
    <submittedName>
        <fullName evidence="2">Translation initiation factor 2</fullName>
    </submittedName>
</protein>
<keyword evidence="2" id="KW-0396">Initiation factor</keyword>
<dbReference type="GO" id="GO:0003743">
    <property type="term" value="F:translation initiation factor activity"/>
    <property type="evidence" value="ECO:0007669"/>
    <property type="project" value="UniProtKB-KW"/>
</dbReference>
<evidence type="ECO:0000256" key="1">
    <source>
        <dbReference type="SAM" id="MobiDB-lite"/>
    </source>
</evidence>
<dbReference type="SUPFAM" id="SSF53756">
    <property type="entry name" value="UDP-Glycosyltransferase/glycogen phosphorylase"/>
    <property type="match status" value="1"/>
</dbReference>
<reference evidence="2" key="1">
    <citation type="submission" date="2022-08" db="EMBL/GenBank/DDBJ databases">
        <authorList>
            <person name="Somphong A."/>
            <person name="Phongsopitanun W."/>
        </authorList>
    </citation>
    <scope>NUCLEOTIDE SEQUENCE</scope>
    <source>
        <strain evidence="2">LP05-1</strain>
    </source>
</reference>
<evidence type="ECO:0000313" key="2">
    <source>
        <dbReference type="EMBL" id="MCS0637490.1"/>
    </source>
</evidence>
<feature type="region of interest" description="Disordered" evidence="1">
    <location>
        <begin position="1"/>
        <end position="31"/>
    </location>
</feature>
<sequence>MDNLGSRQQAAGSRQQAAGSRQQAAGSRQQAAGSRQGQRVWSVLFAIRSAAALYRLLDVLPVFAGDSRIERLFTLVPGSDFDVDALDVLARAEARVIGWEDAVRRPFDLILAASPKGGLDRLSGPLVLLPHGAGFNKSLPGEGSPGLPSGLDPAFLLRAGRALPTVHALAHPSQLDRLAAASAPAAARATVVGDPTLERMLQSAAHRDAYRTALGTGDRTLVVLASTWGPHSLLSRRPGLAAELAARLPMDGYQLALVVHPNEYSRLGAFDLRERLEPALAAGLVLARPFEEWAAVLVAADVVVCDHGSTGLYYAAAGTGPVLVACEGGGELIEGSPMAALLAAAPRLAGRESIDAALRGRRPPGIGAAARAAFAGQGRVLDLLRDGLYEQLGLEPVSRAPVTARALPVPSARPRRPAALAVRAEVADGEARVERLPVHTDLPVRFRCAEHGVAAEHQVRSADLLHRRAGCPPAGGPHRAAWTAAAWTAHVLEEYPGCRTAGVVLSPELCLVRVRGGDPLAVRVRAASEGGRVVRPDPVAVLCGVHAFLAGGRAPEELTGCRIGGRRYPVRLAGAGPEVAGREV</sequence>
<name>A0ABT2CJ95_9ACTN</name>
<organism evidence="2 3">
    <name type="scientific">Streptomyces pyxinae</name>
    <dbReference type="NCBI Taxonomy" id="2970734"/>
    <lineage>
        <taxon>Bacteria</taxon>
        <taxon>Bacillati</taxon>
        <taxon>Actinomycetota</taxon>
        <taxon>Actinomycetes</taxon>
        <taxon>Kitasatosporales</taxon>
        <taxon>Streptomycetaceae</taxon>
        <taxon>Streptomyces</taxon>
    </lineage>
</organism>
<keyword evidence="2" id="KW-0648">Protein biosynthesis</keyword>
<dbReference type="EMBL" id="JANUGQ010000014">
    <property type="protein sequence ID" value="MCS0637490.1"/>
    <property type="molecule type" value="Genomic_DNA"/>
</dbReference>
<dbReference type="Proteomes" id="UP001431313">
    <property type="component" value="Unassembled WGS sequence"/>
</dbReference>
<evidence type="ECO:0000313" key="3">
    <source>
        <dbReference type="Proteomes" id="UP001431313"/>
    </source>
</evidence>
<gene>
    <name evidence="2" type="ORF">NX801_17825</name>
</gene>
<dbReference type="RefSeq" id="WP_258788739.1">
    <property type="nucleotide sequence ID" value="NZ_JANUGQ010000014.1"/>
</dbReference>
<keyword evidence="3" id="KW-1185">Reference proteome</keyword>